<protein>
    <submittedName>
        <fullName evidence="1">Uncharacterized protein</fullName>
    </submittedName>
</protein>
<proteinExistence type="predicted"/>
<evidence type="ECO:0000313" key="1">
    <source>
        <dbReference type="EMBL" id="MFN0257243.1"/>
    </source>
</evidence>
<keyword evidence="2" id="KW-1185">Reference proteome</keyword>
<name>A0ABW9JBQ4_9SPHI</name>
<gene>
    <name evidence="1" type="ORF">E6A44_016750</name>
</gene>
<sequence length="81" mass="9326">MKSSEVKFNITAEIDGKEKQVNVTQLETTDGVPYYACHAEEVEITQLRNETYGKWEQLWGNLDDKTIQQLGKQIEKQITPP</sequence>
<reference evidence="1 2" key="1">
    <citation type="submission" date="2024-12" db="EMBL/GenBank/DDBJ databases">
        <authorList>
            <person name="Hu S."/>
        </authorList>
    </citation>
    <scope>NUCLEOTIDE SEQUENCE [LARGE SCALE GENOMIC DNA]</scope>
    <source>
        <strain evidence="1 2">THG-T11</strain>
    </source>
</reference>
<accession>A0ABW9JBQ4</accession>
<dbReference type="Proteomes" id="UP001517247">
    <property type="component" value="Unassembled WGS sequence"/>
</dbReference>
<comment type="caution">
    <text evidence="1">The sequence shown here is derived from an EMBL/GenBank/DDBJ whole genome shotgun (WGS) entry which is preliminary data.</text>
</comment>
<dbReference type="EMBL" id="SSHJ02000008">
    <property type="protein sequence ID" value="MFN0257243.1"/>
    <property type="molecule type" value="Genomic_DNA"/>
</dbReference>
<organism evidence="1 2">
    <name type="scientific">Pedobacter ureilyticus</name>
    <dbReference type="NCBI Taxonomy" id="1393051"/>
    <lineage>
        <taxon>Bacteria</taxon>
        <taxon>Pseudomonadati</taxon>
        <taxon>Bacteroidota</taxon>
        <taxon>Sphingobacteriia</taxon>
        <taxon>Sphingobacteriales</taxon>
        <taxon>Sphingobacteriaceae</taxon>
        <taxon>Pedobacter</taxon>
    </lineage>
</organism>
<evidence type="ECO:0000313" key="2">
    <source>
        <dbReference type="Proteomes" id="UP001517247"/>
    </source>
</evidence>
<dbReference type="RefSeq" id="WP_138724315.1">
    <property type="nucleotide sequence ID" value="NZ_SSHJ02000008.1"/>
</dbReference>